<dbReference type="EMBL" id="BKCJ011858920">
    <property type="protein sequence ID" value="GFD58903.1"/>
    <property type="molecule type" value="Genomic_DNA"/>
</dbReference>
<feature type="compositionally biased region" description="Basic residues" evidence="1">
    <location>
        <begin position="7"/>
        <end position="16"/>
    </location>
</feature>
<feature type="non-terminal residue" evidence="2">
    <location>
        <position position="83"/>
    </location>
</feature>
<name>A0A699XIA4_TANCI</name>
<feature type="compositionally biased region" description="Low complexity" evidence="1">
    <location>
        <begin position="74"/>
        <end position="83"/>
    </location>
</feature>
<proteinExistence type="predicted"/>
<accession>A0A699XIA4</accession>
<organism evidence="2">
    <name type="scientific">Tanacetum cinerariifolium</name>
    <name type="common">Dalmatian daisy</name>
    <name type="synonym">Chrysanthemum cinerariifolium</name>
    <dbReference type="NCBI Taxonomy" id="118510"/>
    <lineage>
        <taxon>Eukaryota</taxon>
        <taxon>Viridiplantae</taxon>
        <taxon>Streptophyta</taxon>
        <taxon>Embryophyta</taxon>
        <taxon>Tracheophyta</taxon>
        <taxon>Spermatophyta</taxon>
        <taxon>Magnoliopsida</taxon>
        <taxon>eudicotyledons</taxon>
        <taxon>Gunneridae</taxon>
        <taxon>Pentapetalae</taxon>
        <taxon>asterids</taxon>
        <taxon>campanulids</taxon>
        <taxon>Asterales</taxon>
        <taxon>Asteraceae</taxon>
        <taxon>Asteroideae</taxon>
        <taxon>Anthemideae</taxon>
        <taxon>Anthemidinae</taxon>
        <taxon>Tanacetum</taxon>
    </lineage>
</organism>
<feature type="non-terminal residue" evidence="2">
    <location>
        <position position="1"/>
    </location>
</feature>
<feature type="compositionally biased region" description="Basic residues" evidence="1">
    <location>
        <begin position="51"/>
        <end position="73"/>
    </location>
</feature>
<evidence type="ECO:0000256" key="1">
    <source>
        <dbReference type="SAM" id="MobiDB-lite"/>
    </source>
</evidence>
<gene>
    <name evidence="2" type="ORF">Tci_930872</name>
</gene>
<feature type="region of interest" description="Disordered" evidence="1">
    <location>
        <begin position="1"/>
        <end position="83"/>
    </location>
</feature>
<reference evidence="2" key="1">
    <citation type="journal article" date="2019" name="Sci. Rep.">
        <title>Draft genome of Tanacetum cinerariifolium, the natural source of mosquito coil.</title>
        <authorList>
            <person name="Yamashiro T."/>
            <person name="Shiraishi A."/>
            <person name="Satake H."/>
            <person name="Nakayama K."/>
        </authorList>
    </citation>
    <scope>NUCLEOTIDE SEQUENCE</scope>
</reference>
<feature type="compositionally biased region" description="Basic residues" evidence="1">
    <location>
        <begin position="26"/>
        <end position="40"/>
    </location>
</feature>
<protein>
    <submittedName>
        <fullName evidence="2">Uncharacterized protein</fullName>
    </submittedName>
</protein>
<dbReference type="AlphaFoldDB" id="A0A699XIA4"/>
<sequence length="83" mass="9089">DAECHRVGRHGPRLRSQRCLAPGRARAGRPRRGPGRRGRHSGPPISGAARGARHHHRRPLGRPPRRPACRRCRQAAGRAAPPA</sequence>
<evidence type="ECO:0000313" key="2">
    <source>
        <dbReference type="EMBL" id="GFD58903.1"/>
    </source>
</evidence>
<comment type="caution">
    <text evidence="2">The sequence shown here is derived from an EMBL/GenBank/DDBJ whole genome shotgun (WGS) entry which is preliminary data.</text>
</comment>